<evidence type="ECO:0000256" key="2">
    <source>
        <dbReference type="ARBA" id="ARBA00022729"/>
    </source>
</evidence>
<evidence type="ECO:0000313" key="8">
    <source>
        <dbReference type="EMBL" id="ALD10371.1"/>
    </source>
</evidence>
<dbReference type="Proteomes" id="UP000005207">
    <property type="component" value="Linkage group LG23"/>
</dbReference>
<reference evidence="8" key="2">
    <citation type="submission" date="2015-08" db="EMBL/GenBank/DDBJ databases">
        <title>Molecular characterization and expression of CD2 in Nile tilapia (Oreochromis niloticus) in response to Streptococcus agalactiae stimulus.</title>
        <authorList>
            <person name="Gan Z."/>
            <person name="Lu Y."/>
        </authorList>
    </citation>
    <scope>NUCLEOTIDE SEQUENCE</scope>
</reference>
<dbReference type="OrthoDB" id="8963224at2759"/>
<dbReference type="NCBIfam" id="NF041738">
    <property type="entry name" value="GG_III-CTERM"/>
    <property type="match status" value="1"/>
</dbReference>
<dbReference type="Gene3D" id="2.60.40.10">
    <property type="entry name" value="Immunoglobulins"/>
    <property type="match status" value="2"/>
</dbReference>
<keyword evidence="3 6" id="KW-0472">Membrane</keyword>
<dbReference type="PANTHER" id="PTHR12080">
    <property type="entry name" value="SIGNALING LYMPHOCYTIC ACTIVATION MOLECULE"/>
    <property type="match status" value="1"/>
</dbReference>
<accession>A0A1B0SZV8</accession>
<dbReference type="GeneTree" id="ENSGT00940000171952"/>
<dbReference type="KEGG" id="onl:102077929"/>
<dbReference type="GO" id="GO:0016020">
    <property type="term" value="C:membrane"/>
    <property type="evidence" value="ECO:0007669"/>
    <property type="project" value="UniProtKB-SubCell"/>
</dbReference>
<name>A0A1B0SZV8_ORENI</name>
<feature type="transmembrane region" description="Helical" evidence="6">
    <location>
        <begin position="214"/>
        <end position="239"/>
    </location>
</feature>
<dbReference type="EMBL" id="KT599905">
    <property type="protein sequence ID" value="ALD10371.1"/>
    <property type="molecule type" value="mRNA"/>
</dbReference>
<reference evidence="9" key="3">
    <citation type="submission" date="2025-05" db="UniProtKB">
        <authorList>
            <consortium name="Ensembl"/>
        </authorList>
    </citation>
    <scope>IDENTIFICATION</scope>
</reference>
<keyword evidence="6" id="KW-1133">Transmembrane helix</keyword>
<evidence type="ECO:0000256" key="3">
    <source>
        <dbReference type="ARBA" id="ARBA00023136"/>
    </source>
</evidence>
<keyword evidence="4" id="KW-0325">Glycoprotein</keyword>
<feature type="region of interest" description="Disordered" evidence="5">
    <location>
        <begin position="260"/>
        <end position="366"/>
    </location>
</feature>
<dbReference type="Ensembl" id="ENSONIT00000063047.1">
    <property type="protein sequence ID" value="ENSONIP00000042878.1"/>
    <property type="gene ID" value="ENSONIG00000033357.1"/>
</dbReference>
<dbReference type="PANTHER" id="PTHR12080:SF134">
    <property type="entry name" value="CD48 ANTIGEN"/>
    <property type="match status" value="1"/>
</dbReference>
<feature type="compositionally biased region" description="Basic residues" evidence="5">
    <location>
        <begin position="356"/>
        <end position="366"/>
    </location>
</feature>
<dbReference type="GeneID" id="102077929"/>
<dbReference type="AlphaFoldDB" id="A0A1B0SZV8"/>
<dbReference type="InterPro" id="IPR015631">
    <property type="entry name" value="CD2/SLAM_rcpt"/>
</dbReference>
<evidence type="ECO:0000256" key="7">
    <source>
        <dbReference type="SAM" id="SignalP"/>
    </source>
</evidence>
<evidence type="ECO:0000256" key="4">
    <source>
        <dbReference type="ARBA" id="ARBA00023180"/>
    </source>
</evidence>
<comment type="subcellular location">
    <subcellularLocation>
        <location evidence="1">Membrane</location>
    </subcellularLocation>
</comment>
<feature type="compositionally biased region" description="Basic residues" evidence="5">
    <location>
        <begin position="267"/>
        <end position="276"/>
    </location>
</feature>
<sequence>MRTVKKMASAVTIAAFLLCCSFVSSKGSQDDCVYAATGSSYTVPLGHKLKESESLKWLKDASVVFHRRQKQVITGKNDDVDSTGSLKLTQLTKEKSGRYKPEVFNAEGKIVGGNLQSTHLCVIDSVKKPKVTMKCIGAQKNVSFSCNIGQNEKIKWLMNDKPLAEKGNTLTKVAKDVANAHFSCNISNTVSFEISLPVKQDCYKSVFPDTLFGISIWVFVGGGAGIVLVLILIVIICCIQTKRKRRLRLKDERELRLQWASQEQQHQHHRHHHQHQHPNQNNSDQHQHHHPHHHQQQPAGNTGPRQNRTKQPRTQQRPRAPEPANGQPQPSPRRATQASAPAGNGGEEQPPPLPQPRKKTPKAPKE</sequence>
<organism evidence="8">
    <name type="scientific">Oreochromis niloticus</name>
    <name type="common">Nile tilapia</name>
    <name type="synonym">Tilapia nilotica</name>
    <dbReference type="NCBI Taxonomy" id="8128"/>
    <lineage>
        <taxon>Eukaryota</taxon>
        <taxon>Metazoa</taxon>
        <taxon>Chordata</taxon>
        <taxon>Craniata</taxon>
        <taxon>Vertebrata</taxon>
        <taxon>Euteleostomi</taxon>
        <taxon>Actinopterygii</taxon>
        <taxon>Neopterygii</taxon>
        <taxon>Teleostei</taxon>
        <taxon>Neoteleostei</taxon>
        <taxon>Acanthomorphata</taxon>
        <taxon>Ovalentaria</taxon>
        <taxon>Cichlomorphae</taxon>
        <taxon>Cichliformes</taxon>
        <taxon>Cichlidae</taxon>
        <taxon>African cichlids</taxon>
        <taxon>Pseudocrenilabrinae</taxon>
        <taxon>Oreochromini</taxon>
        <taxon>Oreochromis</taxon>
    </lineage>
</organism>
<proteinExistence type="evidence at transcript level"/>
<reference evidence="10" key="1">
    <citation type="submission" date="2012-01" db="EMBL/GenBank/DDBJ databases">
        <title>The Genome Sequence of Oreochromis niloticus (Nile Tilapia).</title>
        <authorList>
            <consortium name="Broad Institute Genome Assembly Team"/>
            <consortium name="Broad Institute Sequencing Platform"/>
            <person name="Di Palma F."/>
            <person name="Johnson J."/>
            <person name="Lander E.S."/>
            <person name="Lindblad-Toh K."/>
        </authorList>
    </citation>
    <scope>NUCLEOTIDE SEQUENCE [LARGE SCALE GENOMIC DNA]</scope>
</reference>
<keyword evidence="2 7" id="KW-0732">Signal</keyword>
<evidence type="ECO:0000256" key="5">
    <source>
        <dbReference type="SAM" id="MobiDB-lite"/>
    </source>
</evidence>
<dbReference type="OMA" id="DIPNFQM"/>
<feature type="chain" id="PRO_5044555717" evidence="7">
    <location>
        <begin position="26"/>
        <end position="366"/>
    </location>
</feature>
<protein>
    <submittedName>
        <fullName evidence="8">CD2</fullName>
    </submittedName>
</protein>
<evidence type="ECO:0000256" key="1">
    <source>
        <dbReference type="ARBA" id="ARBA00004370"/>
    </source>
</evidence>
<keyword evidence="6" id="KW-0812">Transmembrane</keyword>
<evidence type="ECO:0000256" key="6">
    <source>
        <dbReference type="SAM" id="Phobius"/>
    </source>
</evidence>
<gene>
    <name evidence="9" type="primary">cd2</name>
</gene>
<dbReference type="InterPro" id="IPR013783">
    <property type="entry name" value="Ig-like_fold"/>
</dbReference>
<evidence type="ECO:0000313" key="9">
    <source>
        <dbReference type="Ensembl" id="ENSONIP00000042878.1"/>
    </source>
</evidence>
<feature type="signal peptide" evidence="7">
    <location>
        <begin position="1"/>
        <end position="25"/>
    </location>
</feature>
<keyword evidence="10" id="KW-1185">Reference proteome</keyword>
<evidence type="ECO:0000313" key="10">
    <source>
        <dbReference type="Proteomes" id="UP000005207"/>
    </source>
</evidence>